<dbReference type="Gene3D" id="3.30.1950.10">
    <property type="entry name" value="wza like domain"/>
    <property type="match status" value="1"/>
</dbReference>
<feature type="domain" description="Polysaccharide export protein N-terminal" evidence="3">
    <location>
        <begin position="140"/>
        <end position="201"/>
    </location>
</feature>
<dbReference type="EMBL" id="AP029612">
    <property type="protein sequence ID" value="BFG70386.1"/>
    <property type="molecule type" value="Genomic_DNA"/>
</dbReference>
<evidence type="ECO:0000259" key="3">
    <source>
        <dbReference type="Pfam" id="PF02563"/>
    </source>
</evidence>
<feature type="domain" description="Soluble ligand binding" evidence="4">
    <location>
        <begin position="308"/>
        <end position="349"/>
    </location>
</feature>
<organism evidence="5">
    <name type="scientific">Sediminibacterium sp. KACHI17</name>
    <dbReference type="NCBI Taxonomy" id="1751071"/>
    <lineage>
        <taxon>Bacteria</taxon>
        <taxon>Pseudomonadati</taxon>
        <taxon>Bacteroidota</taxon>
        <taxon>Chitinophagia</taxon>
        <taxon>Chitinophagales</taxon>
        <taxon>Chitinophagaceae</taxon>
        <taxon>Sediminibacterium</taxon>
    </lineage>
</organism>
<protein>
    <submittedName>
        <fullName evidence="5">SLBB domain-containing protein</fullName>
    </submittedName>
</protein>
<evidence type="ECO:0000256" key="1">
    <source>
        <dbReference type="ARBA" id="ARBA00022729"/>
    </source>
</evidence>
<feature type="domain" description="Soluble ligand binding" evidence="4">
    <location>
        <begin position="226"/>
        <end position="269"/>
    </location>
</feature>
<evidence type="ECO:0000256" key="2">
    <source>
        <dbReference type="SAM" id="MobiDB-lite"/>
    </source>
</evidence>
<proteinExistence type="predicted"/>
<feature type="region of interest" description="Disordered" evidence="2">
    <location>
        <begin position="84"/>
        <end position="108"/>
    </location>
</feature>
<dbReference type="AlphaFoldDB" id="A0AAT9GI78"/>
<dbReference type="InterPro" id="IPR019554">
    <property type="entry name" value="Soluble_ligand-bd"/>
</dbReference>
<feature type="domain" description="Soluble ligand binding" evidence="4">
    <location>
        <begin position="579"/>
        <end position="614"/>
    </location>
</feature>
<dbReference type="PANTHER" id="PTHR33619">
    <property type="entry name" value="POLYSACCHARIDE EXPORT PROTEIN GFCE-RELATED"/>
    <property type="match status" value="1"/>
</dbReference>
<feature type="domain" description="Soluble ligand binding" evidence="4">
    <location>
        <begin position="391"/>
        <end position="435"/>
    </location>
</feature>
<dbReference type="Pfam" id="PF02563">
    <property type="entry name" value="Poly_export"/>
    <property type="match status" value="1"/>
</dbReference>
<dbReference type="InterPro" id="IPR003715">
    <property type="entry name" value="Poly_export_N"/>
</dbReference>
<keyword evidence="1" id="KW-0732">Signal</keyword>
<name>A0AAT9GI78_9BACT</name>
<reference evidence="5" key="1">
    <citation type="submission" date="2024-02" db="EMBL/GenBank/DDBJ databases">
        <title>Sediminibacterium planktonica sp. nov. and Sediminibacterium longus sp. nov., isolated from surface lake and river water.</title>
        <authorList>
            <person name="Watanabe K."/>
            <person name="Takemine S."/>
            <person name="Ishii Y."/>
            <person name="Ogata Y."/>
            <person name="Shindo C."/>
            <person name="Suda W."/>
        </authorList>
    </citation>
    <scope>NUCLEOTIDE SEQUENCE</scope>
    <source>
        <strain evidence="5">KACHI17</strain>
    </source>
</reference>
<sequence>MTTVQAQDILKGKDLGAIKVDQLSDADIAKLKAQLNDSKITIEQAEQIALAKGMSAAEFTKLKVRLNVGVQGQKATGALKSDLKGASKTIEKQNNSKDSLDSEQYEKKKPQPLINPLIFGSELYTSMAPNFEPNLKLATPLNYILGPDDELMVTVYGVQEYTGELLVSDEGNVNIPNVGQIRVAGLTIEAATQKLKTVMGNTVYPYLKNGGSKLSVTLNKIRSIKVTVIGANRPGNYTLSSLSTVFNALYVAGGPTEFGSFREIELVRNNKVERKIDLYRMLLNGDQSDNIGLKDNDVIRIPAYKKRVELQGQVKRPGIFEVLPGESFQQVLEFASGFTDTAYTAIVKVFQNSDRERKIKDVPASEYQQYQPESGDLFVVSKILNRFQNRVKINGAVFRPDVYQLTTGLTVADLIRKADGLKEDAYTGRAQILRLENDLSRSILSFDVRKALSGDDMHNLSLKREDEILISSVLDLRDSFKVTIQGEIRIPGEYNYVENLTLRDIILQAGGFTDAAYKNIEIARLIKRDSIALTDNRASAIINAEIDGDLSANASAVTIMPFDVITVRRKAGYTLPESVIVSGQVQYPGPYALRNRTERVSDLLKRSGGYTPDAFPEGSYIKRYLTVEEKNKKEDAKEIQKSIISKDTATLSELDKSSKREFVKVPLDLIRIMNNPGSIDDIVLRMNDELVVPKFDGQVRISGAVLLESQVPYNPKNSLRDYVNNAGGFSGESWKKKSYVIYANGKAATRKSFLFFKSYPKILPGSEIVVPQKPQRKGMTTTEIVGFTTGLASLSAILLSILK</sequence>
<accession>A0AAT9GI78</accession>
<feature type="domain" description="Soluble ligand binding" evidence="4">
    <location>
        <begin position="481"/>
        <end position="527"/>
    </location>
</feature>
<dbReference type="GO" id="GO:0015159">
    <property type="term" value="F:polysaccharide transmembrane transporter activity"/>
    <property type="evidence" value="ECO:0007669"/>
    <property type="project" value="InterPro"/>
</dbReference>
<dbReference type="Gene3D" id="3.10.560.10">
    <property type="entry name" value="Outer membrane lipoprotein wza domain like"/>
    <property type="match status" value="6"/>
</dbReference>
<dbReference type="Pfam" id="PF10531">
    <property type="entry name" value="SLBB"/>
    <property type="match status" value="5"/>
</dbReference>
<evidence type="ECO:0000259" key="4">
    <source>
        <dbReference type="Pfam" id="PF10531"/>
    </source>
</evidence>
<dbReference type="PANTHER" id="PTHR33619:SF3">
    <property type="entry name" value="POLYSACCHARIDE EXPORT PROTEIN GFCE-RELATED"/>
    <property type="match status" value="1"/>
</dbReference>
<evidence type="ECO:0000313" key="5">
    <source>
        <dbReference type="EMBL" id="BFG70386.1"/>
    </source>
</evidence>
<gene>
    <name evidence="5" type="ORF">KACHI17_12670</name>
</gene>
<dbReference type="InterPro" id="IPR049712">
    <property type="entry name" value="Poly_export"/>
</dbReference>